<dbReference type="PANTHER" id="PTHR30572:SF18">
    <property type="entry name" value="ABC-TYPE MACROLIDE FAMILY EXPORT SYSTEM PERMEASE COMPONENT 2"/>
    <property type="match status" value="1"/>
</dbReference>
<dbReference type="PANTHER" id="PTHR30572">
    <property type="entry name" value="MEMBRANE COMPONENT OF TRANSPORTER-RELATED"/>
    <property type="match status" value="1"/>
</dbReference>
<feature type="transmembrane region" description="Helical" evidence="6">
    <location>
        <begin position="747"/>
        <end position="767"/>
    </location>
</feature>
<keyword evidence="9" id="KW-0449">Lipoprotein</keyword>
<protein>
    <submittedName>
        <fullName evidence="9">ABC-type transport system, involved in lipoprotein release, permease component</fullName>
    </submittedName>
</protein>
<feature type="domain" description="ABC3 transporter permease C-terminal" evidence="7">
    <location>
        <begin position="283"/>
        <end position="397"/>
    </location>
</feature>
<dbReference type="InterPro" id="IPR003838">
    <property type="entry name" value="ABC3_permease_C"/>
</dbReference>
<feature type="transmembrane region" description="Helical" evidence="6">
    <location>
        <begin position="277"/>
        <end position="299"/>
    </location>
</feature>
<dbReference type="GO" id="GO:0022857">
    <property type="term" value="F:transmembrane transporter activity"/>
    <property type="evidence" value="ECO:0007669"/>
    <property type="project" value="TreeGrafter"/>
</dbReference>
<keyword evidence="2" id="KW-1003">Cell membrane</keyword>
<evidence type="ECO:0000256" key="4">
    <source>
        <dbReference type="ARBA" id="ARBA00022989"/>
    </source>
</evidence>
<keyword evidence="4 6" id="KW-1133">Transmembrane helix</keyword>
<dbReference type="Pfam" id="PF02687">
    <property type="entry name" value="FtsX"/>
    <property type="match status" value="2"/>
</dbReference>
<proteinExistence type="predicted"/>
<dbReference type="InterPro" id="IPR050250">
    <property type="entry name" value="Macrolide_Exporter_MacB"/>
</dbReference>
<keyword evidence="5 6" id="KW-0472">Membrane</keyword>
<dbReference type="Proteomes" id="UP000219048">
    <property type="component" value="Unassembled WGS sequence"/>
</dbReference>
<dbReference type="Pfam" id="PF12704">
    <property type="entry name" value="MacB_PCD"/>
    <property type="match status" value="1"/>
</dbReference>
<evidence type="ECO:0000313" key="10">
    <source>
        <dbReference type="Proteomes" id="UP000219048"/>
    </source>
</evidence>
<sequence>MFKNYLKIAWRNLLRNKGFSLLNIIGLSIGLAVVTLIVLWINFEVSYDRFHENNDRVYQVNNQYPVDGEIWTWNSTPKIMASVIAKDYPEVENVSRYNYEDTFLFSIGDKRIKSTGSIVDPDFLKIFSFPLVEGNIETVLKDVNSVVVTQKLAEKLFGNESPIGKILKVDNADSFTVTGVLKDLPRNTTFNFEFLMPWAYLHQKGWNDDYWSNNSVATYVMLKSGTNYEIFSKKIKSLRERYDKESPEMETLLYPFERTYLYSKFENGIEVGGRIDIIRLFGIIAGIILIIACINFMNLSTARSEKRAKEVGVRKVIGAKKGALVSQFLGESILISSIAAFLAILIVWASLPSFNTLIERELSLNFTDKWFWLSAVGIVLFTGVLAGSYPALYLSSFKPVSVIKGVFKKESTLVSPRKVLVVLQFSIAIILITATIVVNQQLVNVQDRDLGYNKDKLVYIAMEGTIKEKYPLIKEALLNSGAATAVTRTVSPPTENWSNSWDIGWKGKKEDDKTLILRFTADTDIVKTLGLELVAGRDLDHIRFPTDSTAMLINETAMRHMGFEQPIGQQVEDMGRQWNVVGVVKDFILTSPFQKIEPIIIHSAGEWTNFITLKLNGEYKTAHNIASLSQIFKEYNPEYPFEYEFVDQQYAKKFNDEKQTGQLVSLFTVLTIFISCLGLFGLTSYMAENRIKEIGVRKVLGATVQSITTLLSVDFLKLVLISIVLAIPVSWYFMTKWLESFAYKVTISWWFFALAGVLALAIAFLTVSYQAIKAAIANPVKSLRTE</sequence>
<dbReference type="EMBL" id="OBEH01000001">
    <property type="protein sequence ID" value="SNY94925.1"/>
    <property type="molecule type" value="Genomic_DNA"/>
</dbReference>
<keyword evidence="10" id="KW-1185">Reference proteome</keyword>
<dbReference type="OrthoDB" id="8740261at2"/>
<feature type="transmembrane region" description="Helical" evidence="6">
    <location>
        <begin position="21"/>
        <end position="43"/>
    </location>
</feature>
<organism evidence="9 10">
    <name type="scientific">Flagellimonas pacifica</name>
    <dbReference type="NCBI Taxonomy" id="1247520"/>
    <lineage>
        <taxon>Bacteria</taxon>
        <taxon>Pseudomonadati</taxon>
        <taxon>Bacteroidota</taxon>
        <taxon>Flavobacteriia</taxon>
        <taxon>Flavobacteriales</taxon>
        <taxon>Flavobacteriaceae</taxon>
        <taxon>Flagellimonas</taxon>
    </lineage>
</organism>
<keyword evidence="3 6" id="KW-0812">Transmembrane</keyword>
<feature type="domain" description="ABC3 transporter permease C-terminal" evidence="7">
    <location>
        <begin position="666"/>
        <end position="779"/>
    </location>
</feature>
<evidence type="ECO:0000313" key="9">
    <source>
        <dbReference type="EMBL" id="SNY94925.1"/>
    </source>
</evidence>
<feature type="transmembrane region" description="Helical" evidence="6">
    <location>
        <begin position="328"/>
        <end position="351"/>
    </location>
</feature>
<dbReference type="GO" id="GO:0005886">
    <property type="term" value="C:plasma membrane"/>
    <property type="evidence" value="ECO:0007669"/>
    <property type="project" value="UniProtKB-SubCell"/>
</dbReference>
<evidence type="ECO:0000259" key="8">
    <source>
        <dbReference type="Pfam" id="PF12704"/>
    </source>
</evidence>
<gene>
    <name evidence="9" type="ORF">SAMN06265377_0586</name>
</gene>
<dbReference type="InterPro" id="IPR025857">
    <property type="entry name" value="MacB_PCD"/>
</dbReference>
<feature type="domain" description="MacB-like periplasmic core" evidence="8">
    <location>
        <begin position="20"/>
        <end position="237"/>
    </location>
</feature>
<reference evidence="10" key="1">
    <citation type="submission" date="2017-09" db="EMBL/GenBank/DDBJ databases">
        <authorList>
            <person name="Varghese N."/>
            <person name="Submissions S."/>
        </authorList>
    </citation>
    <scope>NUCLEOTIDE SEQUENCE [LARGE SCALE GENOMIC DNA]</scope>
    <source>
        <strain evidence="10">DSM 25885</strain>
    </source>
</reference>
<dbReference type="RefSeq" id="WP_097044270.1">
    <property type="nucleotide sequence ID" value="NZ_OBEH01000001.1"/>
</dbReference>
<evidence type="ECO:0000259" key="7">
    <source>
        <dbReference type="Pfam" id="PF02687"/>
    </source>
</evidence>
<accession>A0A285MCM9</accession>
<evidence type="ECO:0000256" key="3">
    <source>
        <dbReference type="ARBA" id="ARBA00022692"/>
    </source>
</evidence>
<evidence type="ECO:0000256" key="5">
    <source>
        <dbReference type="ARBA" id="ARBA00023136"/>
    </source>
</evidence>
<feature type="transmembrane region" description="Helical" evidence="6">
    <location>
        <begin position="371"/>
        <end position="394"/>
    </location>
</feature>
<comment type="subcellular location">
    <subcellularLocation>
        <location evidence="1">Cell membrane</location>
        <topology evidence="1">Multi-pass membrane protein</topology>
    </subcellularLocation>
</comment>
<evidence type="ECO:0000256" key="2">
    <source>
        <dbReference type="ARBA" id="ARBA00022475"/>
    </source>
</evidence>
<feature type="transmembrane region" description="Helical" evidence="6">
    <location>
        <begin position="663"/>
        <end position="687"/>
    </location>
</feature>
<evidence type="ECO:0000256" key="1">
    <source>
        <dbReference type="ARBA" id="ARBA00004651"/>
    </source>
</evidence>
<name>A0A285MCM9_9FLAO</name>
<feature type="transmembrane region" description="Helical" evidence="6">
    <location>
        <begin position="419"/>
        <end position="438"/>
    </location>
</feature>
<dbReference type="AlphaFoldDB" id="A0A285MCM9"/>
<feature type="transmembrane region" description="Helical" evidence="6">
    <location>
        <begin position="699"/>
        <end position="727"/>
    </location>
</feature>
<evidence type="ECO:0000256" key="6">
    <source>
        <dbReference type="SAM" id="Phobius"/>
    </source>
</evidence>